<dbReference type="Gene3D" id="3.40.50.1820">
    <property type="entry name" value="alpha/beta hydrolase"/>
    <property type="match status" value="1"/>
</dbReference>
<dbReference type="InterPro" id="IPR050471">
    <property type="entry name" value="AB_hydrolase"/>
</dbReference>
<protein>
    <submittedName>
        <fullName evidence="2">Alpha/beta hydrolase</fullName>
    </submittedName>
</protein>
<proteinExistence type="predicted"/>
<organism evidence="2 3">
    <name type="scientific">Streptomyces spinosisporus</name>
    <dbReference type="NCBI Taxonomy" id="2927582"/>
    <lineage>
        <taxon>Bacteria</taxon>
        <taxon>Bacillati</taxon>
        <taxon>Actinomycetota</taxon>
        <taxon>Actinomycetes</taxon>
        <taxon>Kitasatosporales</taxon>
        <taxon>Streptomycetaceae</taxon>
        <taxon>Streptomyces</taxon>
    </lineage>
</organism>
<dbReference type="InterPro" id="IPR029058">
    <property type="entry name" value="AB_hydrolase_fold"/>
</dbReference>
<dbReference type="Proteomes" id="UP001165270">
    <property type="component" value="Unassembled WGS sequence"/>
</dbReference>
<dbReference type="InterPro" id="IPR000073">
    <property type="entry name" value="AB_hydrolase_1"/>
</dbReference>
<accession>A0ABS9XS31</accession>
<sequence length="261" mass="27548">MPGAALPVGALFRSATERGYRVVTYSRPGYGASTPVPGRTLVDTAEASRTLMDHLGAERYLVAGWSSGGPHAMADAAVDPRRVRGVLLSGSFAPYDADGLDFLIDMGLMSVIQFRAAARSVEACRAVISQMAAAVREHDLAEVAPAMASLLPKADTTVLHGVYGVENAVSMRHGLAAGYAGWSDDLHALTGPWGFDPSTITAPVELWHGAMDRVVPLAHAKWPPARHLPGVRFHVGDREGHLSIAVGSLGEKLDQLAARLG</sequence>
<dbReference type="GO" id="GO:0016787">
    <property type="term" value="F:hydrolase activity"/>
    <property type="evidence" value="ECO:0007669"/>
    <property type="project" value="UniProtKB-KW"/>
</dbReference>
<dbReference type="Pfam" id="PF00561">
    <property type="entry name" value="Abhydrolase_1"/>
    <property type="match status" value="1"/>
</dbReference>
<comment type="caution">
    <text evidence="2">The sequence shown here is derived from an EMBL/GenBank/DDBJ whole genome shotgun (WGS) entry which is preliminary data.</text>
</comment>
<keyword evidence="3" id="KW-1185">Reference proteome</keyword>
<evidence type="ECO:0000313" key="3">
    <source>
        <dbReference type="Proteomes" id="UP001165270"/>
    </source>
</evidence>
<gene>
    <name evidence="2" type="ORF">MQN93_30785</name>
</gene>
<dbReference type="EMBL" id="JALDAX010000014">
    <property type="protein sequence ID" value="MCI3244116.1"/>
    <property type="molecule type" value="Genomic_DNA"/>
</dbReference>
<reference evidence="2" key="1">
    <citation type="submission" date="2022-03" db="EMBL/GenBank/DDBJ databases">
        <title>Streptomyces 7R015 and 7R016 isolated from Barleria lupulina in Thailand.</title>
        <authorList>
            <person name="Kanchanasin P."/>
            <person name="Phongsopitanun W."/>
            <person name="Tanasupawat S."/>
        </authorList>
    </citation>
    <scope>NUCLEOTIDE SEQUENCE</scope>
    <source>
        <strain evidence="2">7R016</strain>
    </source>
</reference>
<evidence type="ECO:0000259" key="1">
    <source>
        <dbReference type="Pfam" id="PF00561"/>
    </source>
</evidence>
<feature type="domain" description="AB hydrolase-1" evidence="1">
    <location>
        <begin position="11"/>
        <end position="244"/>
    </location>
</feature>
<keyword evidence="2" id="KW-0378">Hydrolase</keyword>
<evidence type="ECO:0000313" key="2">
    <source>
        <dbReference type="EMBL" id="MCI3244116.1"/>
    </source>
</evidence>
<dbReference type="PANTHER" id="PTHR43433">
    <property type="entry name" value="HYDROLASE, ALPHA/BETA FOLD FAMILY PROTEIN"/>
    <property type="match status" value="1"/>
</dbReference>
<dbReference type="SUPFAM" id="SSF53474">
    <property type="entry name" value="alpha/beta-Hydrolases"/>
    <property type="match status" value="1"/>
</dbReference>
<name>A0ABS9XS31_9ACTN</name>
<dbReference type="PANTHER" id="PTHR43433:SF5">
    <property type="entry name" value="AB HYDROLASE-1 DOMAIN-CONTAINING PROTEIN"/>
    <property type="match status" value="1"/>
</dbReference>
<dbReference type="RefSeq" id="WP_242712124.1">
    <property type="nucleotide sequence ID" value="NZ_JALDAX010000014.1"/>
</dbReference>